<gene>
    <name evidence="1" type="ORF">EMCG_04894</name>
</gene>
<organism evidence="1 2">
    <name type="scientific">[Emmonsia] crescens</name>
    <dbReference type="NCBI Taxonomy" id="73230"/>
    <lineage>
        <taxon>Eukaryota</taxon>
        <taxon>Fungi</taxon>
        <taxon>Dikarya</taxon>
        <taxon>Ascomycota</taxon>
        <taxon>Pezizomycotina</taxon>
        <taxon>Eurotiomycetes</taxon>
        <taxon>Eurotiomycetidae</taxon>
        <taxon>Onygenales</taxon>
        <taxon>Ajellomycetaceae</taxon>
        <taxon>Emergomyces</taxon>
    </lineage>
</organism>
<dbReference type="VEuPathDB" id="FungiDB:EMCG_04894"/>
<protein>
    <submittedName>
        <fullName evidence="1">Uncharacterized protein</fullName>
    </submittedName>
</protein>
<evidence type="ECO:0000313" key="2">
    <source>
        <dbReference type="Proteomes" id="UP000034164"/>
    </source>
</evidence>
<name>A0A0G2IY93_9EURO</name>
<comment type="caution">
    <text evidence="1">The sequence shown here is derived from an EMBL/GenBank/DDBJ whole genome shotgun (WGS) entry which is preliminary data.</text>
</comment>
<dbReference type="AlphaFoldDB" id="A0A0G2IY93"/>
<evidence type="ECO:0000313" key="1">
    <source>
        <dbReference type="EMBL" id="KKZ60379.1"/>
    </source>
</evidence>
<accession>A0A0G2IY93</accession>
<dbReference type="Proteomes" id="UP000034164">
    <property type="component" value="Unassembled WGS sequence"/>
</dbReference>
<dbReference type="EMBL" id="LCZI01001541">
    <property type="protein sequence ID" value="KKZ60379.1"/>
    <property type="molecule type" value="Genomic_DNA"/>
</dbReference>
<proteinExistence type="predicted"/>
<sequence>MSDFPYRTLKRRRIDRGDDGMGELSAAPVQLSDVCIHELTREEEAERKRGLQVNLEFAWRELGVG</sequence>
<reference evidence="2" key="1">
    <citation type="journal article" date="2015" name="PLoS Genet.">
        <title>The dynamic genome and transcriptome of the human fungal pathogen Blastomyces and close relative Emmonsia.</title>
        <authorList>
            <person name="Munoz J.F."/>
            <person name="Gauthier G.M."/>
            <person name="Desjardins C.A."/>
            <person name="Gallo J.E."/>
            <person name="Holder J."/>
            <person name="Sullivan T.D."/>
            <person name="Marty A.J."/>
            <person name="Carmen J.C."/>
            <person name="Chen Z."/>
            <person name="Ding L."/>
            <person name="Gujja S."/>
            <person name="Magrini V."/>
            <person name="Misas E."/>
            <person name="Mitreva M."/>
            <person name="Priest M."/>
            <person name="Saif S."/>
            <person name="Whiston E.A."/>
            <person name="Young S."/>
            <person name="Zeng Q."/>
            <person name="Goldman W.E."/>
            <person name="Mardis E.R."/>
            <person name="Taylor J.W."/>
            <person name="McEwen J.G."/>
            <person name="Clay O.K."/>
            <person name="Klein B.S."/>
            <person name="Cuomo C.A."/>
        </authorList>
    </citation>
    <scope>NUCLEOTIDE SEQUENCE [LARGE SCALE GENOMIC DNA]</scope>
    <source>
        <strain evidence="2">UAMH 3008</strain>
    </source>
</reference>